<sequence>TAQSRHPYSTLITFVYPPESEGKRCQLSFLRDYTTYTAGTGQIDVFSTLAPPPATCPAEWPPGNRRNNQLGRLRVNNLEYSPWEWVTTANLTTLTPCRPVGTVESFEYVGVGDTDYVRWDPKSADRSGPRILIVQNV</sequence>
<evidence type="ECO:0000313" key="2">
    <source>
        <dbReference type="Proteomes" id="UP001174934"/>
    </source>
</evidence>
<gene>
    <name evidence="1" type="ORF">B0T17DRAFT_498525</name>
</gene>
<protein>
    <recommendedName>
        <fullName evidence="3">Ubiquitin 3 binding protein But2 C-terminal domain-containing protein</fullName>
    </recommendedName>
</protein>
<evidence type="ECO:0008006" key="3">
    <source>
        <dbReference type="Google" id="ProtNLM"/>
    </source>
</evidence>
<dbReference type="Proteomes" id="UP001174934">
    <property type="component" value="Unassembled WGS sequence"/>
</dbReference>
<keyword evidence="2" id="KW-1185">Reference proteome</keyword>
<dbReference type="EMBL" id="JAULSR010000007">
    <property type="protein sequence ID" value="KAK0615101.1"/>
    <property type="molecule type" value="Genomic_DNA"/>
</dbReference>
<name>A0AA39WGQ8_9PEZI</name>
<evidence type="ECO:0000313" key="1">
    <source>
        <dbReference type="EMBL" id="KAK0615101.1"/>
    </source>
</evidence>
<feature type="non-terminal residue" evidence="1">
    <location>
        <position position="1"/>
    </location>
</feature>
<proteinExistence type="predicted"/>
<reference evidence="1" key="1">
    <citation type="submission" date="2023-06" db="EMBL/GenBank/DDBJ databases">
        <title>Genome-scale phylogeny and comparative genomics of the fungal order Sordariales.</title>
        <authorList>
            <consortium name="Lawrence Berkeley National Laboratory"/>
            <person name="Hensen N."/>
            <person name="Bonometti L."/>
            <person name="Westerberg I."/>
            <person name="Brannstrom I.O."/>
            <person name="Guillou S."/>
            <person name="Cros-Aarteil S."/>
            <person name="Calhoun S."/>
            <person name="Haridas S."/>
            <person name="Kuo A."/>
            <person name="Mondo S."/>
            <person name="Pangilinan J."/>
            <person name="Riley R."/>
            <person name="LaButti K."/>
            <person name="Andreopoulos B."/>
            <person name="Lipzen A."/>
            <person name="Chen C."/>
            <person name="Yanf M."/>
            <person name="Daum C."/>
            <person name="Ng V."/>
            <person name="Clum A."/>
            <person name="Steindorff A."/>
            <person name="Ohm R."/>
            <person name="Martin F."/>
            <person name="Silar P."/>
            <person name="Natvig D."/>
            <person name="Lalanne C."/>
            <person name="Gautier V."/>
            <person name="Ament-velasquez S.L."/>
            <person name="Kruys A."/>
            <person name="Hutchinson M.I."/>
            <person name="Powell A.J."/>
            <person name="Barry K."/>
            <person name="Miller A.N."/>
            <person name="Grigoriev I.V."/>
            <person name="Debuchy R."/>
            <person name="Gladieux P."/>
            <person name="Thoren M.H."/>
            <person name="Johannesson H."/>
        </authorList>
    </citation>
    <scope>NUCLEOTIDE SEQUENCE</scope>
    <source>
        <strain evidence="1">SMH3391-2</strain>
    </source>
</reference>
<accession>A0AA39WGQ8</accession>
<organism evidence="1 2">
    <name type="scientific">Bombardia bombarda</name>
    <dbReference type="NCBI Taxonomy" id="252184"/>
    <lineage>
        <taxon>Eukaryota</taxon>
        <taxon>Fungi</taxon>
        <taxon>Dikarya</taxon>
        <taxon>Ascomycota</taxon>
        <taxon>Pezizomycotina</taxon>
        <taxon>Sordariomycetes</taxon>
        <taxon>Sordariomycetidae</taxon>
        <taxon>Sordariales</taxon>
        <taxon>Lasiosphaeriaceae</taxon>
        <taxon>Bombardia</taxon>
    </lineage>
</organism>
<dbReference type="AlphaFoldDB" id="A0AA39WGQ8"/>
<comment type="caution">
    <text evidence="1">The sequence shown here is derived from an EMBL/GenBank/DDBJ whole genome shotgun (WGS) entry which is preliminary data.</text>
</comment>